<keyword evidence="12" id="KW-1185">Reference proteome</keyword>
<dbReference type="GO" id="GO:0003724">
    <property type="term" value="F:RNA helicase activity"/>
    <property type="evidence" value="ECO:0007669"/>
    <property type="project" value="InterPro"/>
</dbReference>
<evidence type="ECO:0000256" key="4">
    <source>
        <dbReference type="ARBA" id="ARBA00022840"/>
    </source>
</evidence>
<dbReference type="PROSITE" id="PS51194">
    <property type="entry name" value="HELICASE_CTER"/>
    <property type="match status" value="1"/>
</dbReference>
<accession>A0A1X6NIB3</accession>
<gene>
    <name evidence="11" type="ORF">BU14_2943s0001</name>
</gene>
<keyword evidence="2 6" id="KW-0378">Hydrolase</keyword>
<dbReference type="SMART" id="SM00487">
    <property type="entry name" value="DEXDc"/>
    <property type="match status" value="1"/>
</dbReference>
<dbReference type="Pfam" id="PF00270">
    <property type="entry name" value="DEAD"/>
    <property type="match status" value="1"/>
</dbReference>
<feature type="short sequence motif" description="Q motif" evidence="5">
    <location>
        <begin position="20"/>
        <end position="48"/>
    </location>
</feature>
<dbReference type="GO" id="GO:0005524">
    <property type="term" value="F:ATP binding"/>
    <property type="evidence" value="ECO:0007669"/>
    <property type="project" value="UniProtKB-KW"/>
</dbReference>
<dbReference type="OrthoDB" id="10261904at2759"/>
<feature type="region of interest" description="Disordered" evidence="7">
    <location>
        <begin position="1"/>
        <end position="28"/>
    </location>
</feature>
<dbReference type="Proteomes" id="UP000218209">
    <property type="component" value="Unassembled WGS sequence"/>
</dbReference>
<dbReference type="InterPro" id="IPR050079">
    <property type="entry name" value="DEAD_box_RNA_helicase"/>
</dbReference>
<keyword evidence="4 6" id="KW-0067">ATP-binding</keyword>
<dbReference type="PANTHER" id="PTHR47959:SF24">
    <property type="entry name" value="ATP-DEPENDENT RNA HELICASE"/>
    <property type="match status" value="1"/>
</dbReference>
<proteinExistence type="inferred from homology"/>
<dbReference type="SUPFAM" id="SSF52540">
    <property type="entry name" value="P-loop containing nucleoside triphosphate hydrolases"/>
    <property type="match status" value="1"/>
</dbReference>
<evidence type="ECO:0000313" key="12">
    <source>
        <dbReference type="Proteomes" id="UP000218209"/>
    </source>
</evidence>
<keyword evidence="3 6" id="KW-0347">Helicase</keyword>
<reference evidence="11 12" key="1">
    <citation type="submission" date="2017-03" db="EMBL/GenBank/DDBJ databases">
        <title>WGS assembly of Porphyra umbilicalis.</title>
        <authorList>
            <person name="Brawley S.H."/>
            <person name="Blouin N.A."/>
            <person name="Ficko-Blean E."/>
            <person name="Wheeler G.L."/>
            <person name="Lohr M."/>
            <person name="Goodson H.V."/>
            <person name="Jenkins J.W."/>
            <person name="Blaby-Haas C.E."/>
            <person name="Helliwell K.E."/>
            <person name="Chan C."/>
            <person name="Marriage T."/>
            <person name="Bhattacharya D."/>
            <person name="Klein A.S."/>
            <person name="Badis Y."/>
            <person name="Brodie J."/>
            <person name="Cao Y."/>
            <person name="Collen J."/>
            <person name="Dittami S.M."/>
            <person name="Gachon C.M."/>
            <person name="Green B.R."/>
            <person name="Karpowicz S."/>
            <person name="Kim J.W."/>
            <person name="Kudahl U."/>
            <person name="Lin S."/>
            <person name="Michel G."/>
            <person name="Mittag M."/>
            <person name="Olson B.J."/>
            <person name="Pangilinan J."/>
            <person name="Peng Y."/>
            <person name="Qiu H."/>
            <person name="Shu S."/>
            <person name="Singer J.T."/>
            <person name="Smith A.G."/>
            <person name="Sprecher B.N."/>
            <person name="Wagner V."/>
            <person name="Wang W."/>
            <person name="Wang Z.-Y."/>
            <person name="Yan J."/>
            <person name="Yarish C."/>
            <person name="Zoeuner-Riek S."/>
            <person name="Zhuang Y."/>
            <person name="Zou Y."/>
            <person name="Lindquist E.A."/>
            <person name="Grimwood J."/>
            <person name="Barry K."/>
            <person name="Rokhsar D.S."/>
            <person name="Schmutz J."/>
            <person name="Stiller J.W."/>
            <person name="Grossman A.R."/>
            <person name="Prochnik S.E."/>
        </authorList>
    </citation>
    <scope>NUCLEOTIDE SEQUENCE [LARGE SCALE GENOMIC DNA]</scope>
    <source>
        <strain evidence="11">4086291</strain>
    </source>
</reference>
<organism evidence="11 12">
    <name type="scientific">Porphyra umbilicalis</name>
    <name type="common">Purple laver</name>
    <name type="synonym">Red alga</name>
    <dbReference type="NCBI Taxonomy" id="2786"/>
    <lineage>
        <taxon>Eukaryota</taxon>
        <taxon>Rhodophyta</taxon>
        <taxon>Bangiophyceae</taxon>
        <taxon>Bangiales</taxon>
        <taxon>Bangiaceae</taxon>
        <taxon>Porphyra</taxon>
    </lineage>
</organism>
<feature type="domain" description="Helicase ATP-binding" evidence="8">
    <location>
        <begin position="51"/>
        <end position="225"/>
    </location>
</feature>
<dbReference type="PROSITE" id="PS00039">
    <property type="entry name" value="DEAD_ATP_HELICASE"/>
    <property type="match status" value="1"/>
</dbReference>
<dbReference type="PROSITE" id="PS51192">
    <property type="entry name" value="HELICASE_ATP_BIND_1"/>
    <property type="match status" value="1"/>
</dbReference>
<protein>
    <recommendedName>
        <fullName evidence="13">ATP-dependent RNA helicase</fullName>
    </recommendedName>
</protein>
<dbReference type="CDD" id="cd18787">
    <property type="entry name" value="SF2_C_DEAD"/>
    <property type="match status" value="1"/>
</dbReference>
<dbReference type="GO" id="GO:0005829">
    <property type="term" value="C:cytosol"/>
    <property type="evidence" value="ECO:0007669"/>
    <property type="project" value="TreeGrafter"/>
</dbReference>
<evidence type="ECO:0000313" key="11">
    <source>
        <dbReference type="EMBL" id="OSX68358.1"/>
    </source>
</evidence>
<evidence type="ECO:0000259" key="10">
    <source>
        <dbReference type="PROSITE" id="PS51195"/>
    </source>
</evidence>
<comment type="similarity">
    <text evidence="6">Belongs to the DEAD box helicase family.</text>
</comment>
<evidence type="ECO:0008006" key="13">
    <source>
        <dbReference type="Google" id="ProtNLM"/>
    </source>
</evidence>
<evidence type="ECO:0000256" key="7">
    <source>
        <dbReference type="SAM" id="MobiDB-lite"/>
    </source>
</evidence>
<dbReference type="GO" id="GO:0016787">
    <property type="term" value="F:hydrolase activity"/>
    <property type="evidence" value="ECO:0007669"/>
    <property type="project" value="UniProtKB-KW"/>
</dbReference>
<dbReference type="InterPro" id="IPR027417">
    <property type="entry name" value="P-loop_NTPase"/>
</dbReference>
<dbReference type="SMART" id="SM00490">
    <property type="entry name" value="HELICc"/>
    <property type="match status" value="1"/>
</dbReference>
<feature type="non-terminal residue" evidence="11">
    <location>
        <position position="1"/>
    </location>
</feature>
<sequence length="412" mass="42897">PSPAAAAAAAAAAAGEAPAQTLPPPPPPPELVDAVTALGYTKPTPIQAEALPLSLAGRDVIGLAQTGSGKTAAFALPVLQSLLDAGPSAGAPYAVVIAPTRELAVQIADVFVALGADLGARVVTLTGGVEMMEQAVALARRPHVVVATPGRLVDHLEHTKGFSMAAVRFLVLDEADRLLNMDFEAELDAVLSVLPRDRQTLLFSATMTEQVGKLQRACLVNPAKVAVSDKYSTVATLVQSYAFMPAKHKDTYLAYILHALGGKTAIVFVDTQHTAARLALVLGSLGYGAAEIHGGLSQPARLAALAKFKAGDRSVLVATDVASRGLDIPSVDAVLNYDVPSYGKDYIHRVGRTARAGRSGLAVTLVSQYDVGNYQRVEALIGKRLPAYEAEEATVLLLAERVAEASRHAAAE</sequence>
<feature type="domain" description="Helicase C-terminal" evidence="9">
    <location>
        <begin position="252"/>
        <end position="396"/>
    </location>
</feature>
<feature type="compositionally biased region" description="Low complexity" evidence="7">
    <location>
        <begin position="1"/>
        <end position="14"/>
    </location>
</feature>
<evidence type="ECO:0000256" key="3">
    <source>
        <dbReference type="ARBA" id="ARBA00022806"/>
    </source>
</evidence>
<dbReference type="InterPro" id="IPR014014">
    <property type="entry name" value="RNA_helicase_DEAD_Q_motif"/>
</dbReference>
<feature type="non-terminal residue" evidence="11">
    <location>
        <position position="412"/>
    </location>
</feature>
<evidence type="ECO:0000256" key="5">
    <source>
        <dbReference type="PROSITE-ProRule" id="PRU00552"/>
    </source>
</evidence>
<dbReference type="InterPro" id="IPR000629">
    <property type="entry name" value="RNA-helicase_DEAD-box_CS"/>
</dbReference>
<evidence type="ECO:0000256" key="6">
    <source>
        <dbReference type="RuleBase" id="RU000492"/>
    </source>
</evidence>
<dbReference type="AlphaFoldDB" id="A0A1X6NIB3"/>
<evidence type="ECO:0000256" key="1">
    <source>
        <dbReference type="ARBA" id="ARBA00022741"/>
    </source>
</evidence>
<dbReference type="EMBL" id="KV920671">
    <property type="protein sequence ID" value="OSX68358.1"/>
    <property type="molecule type" value="Genomic_DNA"/>
</dbReference>
<name>A0A1X6NIB3_PORUM</name>
<dbReference type="InterPro" id="IPR001650">
    <property type="entry name" value="Helicase_C-like"/>
</dbReference>
<dbReference type="InterPro" id="IPR011545">
    <property type="entry name" value="DEAD/DEAH_box_helicase_dom"/>
</dbReference>
<dbReference type="Gene3D" id="3.40.50.300">
    <property type="entry name" value="P-loop containing nucleotide triphosphate hydrolases"/>
    <property type="match status" value="2"/>
</dbReference>
<keyword evidence="1 6" id="KW-0547">Nucleotide-binding</keyword>
<evidence type="ECO:0000259" key="9">
    <source>
        <dbReference type="PROSITE" id="PS51194"/>
    </source>
</evidence>
<dbReference type="InterPro" id="IPR014001">
    <property type="entry name" value="Helicase_ATP-bd"/>
</dbReference>
<dbReference type="PROSITE" id="PS51195">
    <property type="entry name" value="Q_MOTIF"/>
    <property type="match status" value="1"/>
</dbReference>
<feature type="domain" description="DEAD-box RNA helicase Q" evidence="10">
    <location>
        <begin position="20"/>
        <end position="48"/>
    </location>
</feature>
<dbReference type="GO" id="GO:0003676">
    <property type="term" value="F:nucleic acid binding"/>
    <property type="evidence" value="ECO:0007669"/>
    <property type="project" value="InterPro"/>
</dbReference>
<evidence type="ECO:0000256" key="2">
    <source>
        <dbReference type="ARBA" id="ARBA00022801"/>
    </source>
</evidence>
<evidence type="ECO:0000259" key="8">
    <source>
        <dbReference type="PROSITE" id="PS51192"/>
    </source>
</evidence>
<dbReference type="Pfam" id="PF00271">
    <property type="entry name" value="Helicase_C"/>
    <property type="match status" value="1"/>
</dbReference>
<dbReference type="PANTHER" id="PTHR47959">
    <property type="entry name" value="ATP-DEPENDENT RNA HELICASE RHLE-RELATED"/>
    <property type="match status" value="1"/>
</dbReference>